<feature type="transmembrane region" description="Helical" evidence="8">
    <location>
        <begin position="78"/>
        <end position="100"/>
    </location>
</feature>
<dbReference type="Gene3D" id="1.10.3430.10">
    <property type="entry name" value="Ammonium transporter AmtB like domains"/>
    <property type="match status" value="1"/>
</dbReference>
<keyword evidence="12" id="KW-1185">Reference proteome</keyword>
<feature type="transmembrane region" description="Helical" evidence="8">
    <location>
        <begin position="177"/>
        <end position="199"/>
    </location>
</feature>
<dbReference type="InterPro" id="IPR001905">
    <property type="entry name" value="Ammonium_transpt"/>
</dbReference>
<evidence type="ECO:0000313" key="12">
    <source>
        <dbReference type="Proteomes" id="UP001368500"/>
    </source>
</evidence>
<feature type="signal peptide" evidence="9">
    <location>
        <begin position="1"/>
        <end position="23"/>
    </location>
</feature>
<dbReference type="PANTHER" id="PTHR43029:SF10">
    <property type="entry name" value="AMMONIUM TRANSPORTER MEP2"/>
    <property type="match status" value="1"/>
</dbReference>
<evidence type="ECO:0000256" key="9">
    <source>
        <dbReference type="SAM" id="SignalP"/>
    </source>
</evidence>
<gene>
    <name evidence="11" type="primary">amt</name>
    <name evidence="11" type="ORF">AACH11_10675</name>
</gene>
<name>A0ABU9B9L5_9BURK</name>
<feature type="transmembrane region" description="Helical" evidence="8">
    <location>
        <begin position="292"/>
        <end position="313"/>
    </location>
</feature>
<dbReference type="RefSeq" id="WP_341374205.1">
    <property type="nucleotide sequence ID" value="NZ_JBBUTF010000008.1"/>
</dbReference>
<protein>
    <recommendedName>
        <fullName evidence="8">Ammonium transporter</fullName>
    </recommendedName>
</protein>
<dbReference type="Proteomes" id="UP001368500">
    <property type="component" value="Unassembled WGS sequence"/>
</dbReference>
<evidence type="ECO:0000256" key="8">
    <source>
        <dbReference type="RuleBase" id="RU362002"/>
    </source>
</evidence>
<feature type="transmembrane region" description="Helical" evidence="8">
    <location>
        <begin position="380"/>
        <end position="400"/>
    </location>
</feature>
<evidence type="ECO:0000256" key="5">
    <source>
        <dbReference type="ARBA" id="ARBA00022989"/>
    </source>
</evidence>
<dbReference type="InterPro" id="IPR029020">
    <property type="entry name" value="Ammonium/urea_transptr"/>
</dbReference>
<sequence>MRKLIATLALGLAALGFAGGAWSEEASAPAAPVATATADAASQEAAAAPAAAASTEAAAAPEAEASAAPAPVANKGDVAWMLLSTLLVILMVVPGLALFYGGLVRSKNMLSVLMQVMVTFSLIVVLWALYGYSLAFTEGNAYIGGFDRLFLKGVFDPATGTFAMAATFSKGVYIPELLFAAFQATFAGITCCLIVGAFAERIKFSAVLLFSALWFTFSYTPVAHMVWFWMGPDAYASKDVVDAMNAKAGLLWQHGALDFAGGTVVHINAAVAGLVGSYMIGKRVGYGREAMAPHSLPLTMVGASLLWVGWFGFNAGSALEAGNSAVLAFMNTFTATAAAVLAWSLGEAMLRGKASMLGAASGAVAGLVAITPAAGNVGLMGAIIIGFIAGFACLWGVHGLKKLLGADDTLDVFGVHGVGGIVGALLTGVFNTQDLGGPGLVTDWVTATVGSNGIGAQVWIQLKGVLITIAWSAVVSVVCYKIVDLVVGLRVTEEEEREGLDISSHGETAYSK</sequence>
<feature type="transmembrane region" description="Helical" evidence="8">
    <location>
        <begin position="206"/>
        <end position="230"/>
    </location>
</feature>
<dbReference type="InterPro" id="IPR018047">
    <property type="entry name" value="Ammonium_transpt_CS"/>
</dbReference>
<reference evidence="11 12" key="1">
    <citation type="submission" date="2024-04" db="EMBL/GenBank/DDBJ databases">
        <title>Novel species of the genus Ideonella isolated from streams.</title>
        <authorList>
            <person name="Lu H."/>
        </authorList>
    </citation>
    <scope>NUCLEOTIDE SEQUENCE [LARGE SCALE GENOMIC DNA]</scope>
    <source>
        <strain evidence="11 12">BYS139W</strain>
    </source>
</reference>
<evidence type="ECO:0000256" key="4">
    <source>
        <dbReference type="ARBA" id="ARBA00022692"/>
    </source>
</evidence>
<feature type="transmembrane region" description="Helical" evidence="8">
    <location>
        <begin position="412"/>
        <end position="430"/>
    </location>
</feature>
<evidence type="ECO:0000256" key="7">
    <source>
        <dbReference type="ARBA" id="ARBA00023177"/>
    </source>
</evidence>
<keyword evidence="3 8" id="KW-0813">Transport</keyword>
<keyword evidence="7 8" id="KW-0924">Ammonia transport</keyword>
<evidence type="ECO:0000259" key="10">
    <source>
        <dbReference type="Pfam" id="PF00909"/>
    </source>
</evidence>
<dbReference type="InterPro" id="IPR024041">
    <property type="entry name" value="NH4_transpt_AmtB-like_dom"/>
</dbReference>
<dbReference type="EMBL" id="JBBUTF010000008">
    <property type="protein sequence ID" value="MEK8026421.1"/>
    <property type="molecule type" value="Genomic_DNA"/>
</dbReference>
<comment type="similarity">
    <text evidence="2 8">Belongs to the ammonia transporter channel (TC 1.A.11.2) family.</text>
</comment>
<feature type="chain" id="PRO_5045255469" description="Ammonium transporter" evidence="9">
    <location>
        <begin position="24"/>
        <end position="512"/>
    </location>
</feature>
<evidence type="ECO:0000256" key="3">
    <source>
        <dbReference type="ARBA" id="ARBA00022448"/>
    </source>
</evidence>
<keyword evidence="5 8" id="KW-1133">Transmembrane helix</keyword>
<dbReference type="NCBIfam" id="TIGR00836">
    <property type="entry name" value="amt"/>
    <property type="match status" value="1"/>
</dbReference>
<dbReference type="Pfam" id="PF00909">
    <property type="entry name" value="Ammonium_transp"/>
    <property type="match status" value="1"/>
</dbReference>
<dbReference type="SUPFAM" id="SSF111352">
    <property type="entry name" value="Ammonium transporter"/>
    <property type="match status" value="1"/>
</dbReference>
<feature type="transmembrane region" description="Helical" evidence="8">
    <location>
        <begin position="357"/>
        <end position="374"/>
    </location>
</feature>
<dbReference type="PROSITE" id="PS01219">
    <property type="entry name" value="AMMONIUM_TRANSP"/>
    <property type="match status" value="1"/>
</dbReference>
<evidence type="ECO:0000256" key="2">
    <source>
        <dbReference type="ARBA" id="ARBA00005887"/>
    </source>
</evidence>
<feature type="transmembrane region" description="Helical" evidence="8">
    <location>
        <begin position="259"/>
        <end position="280"/>
    </location>
</feature>
<evidence type="ECO:0000256" key="1">
    <source>
        <dbReference type="ARBA" id="ARBA00004141"/>
    </source>
</evidence>
<keyword evidence="6 8" id="KW-0472">Membrane</keyword>
<comment type="caution">
    <text evidence="11">The sequence shown here is derived from an EMBL/GenBank/DDBJ whole genome shotgun (WGS) entry which is preliminary data.</text>
</comment>
<evidence type="ECO:0000256" key="6">
    <source>
        <dbReference type="ARBA" id="ARBA00023136"/>
    </source>
</evidence>
<feature type="domain" description="Ammonium transporter AmtB-like" evidence="10">
    <location>
        <begin position="79"/>
        <end position="510"/>
    </location>
</feature>
<keyword evidence="9" id="KW-0732">Signal</keyword>
<organism evidence="11 12">
    <name type="scientific">Pseudaquabacterium rugosum</name>
    <dbReference type="NCBI Taxonomy" id="2984194"/>
    <lineage>
        <taxon>Bacteria</taxon>
        <taxon>Pseudomonadati</taxon>
        <taxon>Pseudomonadota</taxon>
        <taxon>Betaproteobacteria</taxon>
        <taxon>Burkholderiales</taxon>
        <taxon>Sphaerotilaceae</taxon>
        <taxon>Pseudaquabacterium</taxon>
    </lineage>
</organism>
<dbReference type="PANTHER" id="PTHR43029">
    <property type="entry name" value="AMMONIUM TRANSPORTER MEP2"/>
    <property type="match status" value="1"/>
</dbReference>
<keyword evidence="4 8" id="KW-0812">Transmembrane</keyword>
<comment type="subcellular location">
    <subcellularLocation>
        <location evidence="8">Cell membrane</location>
        <topology evidence="8">Multi-pass membrane protein</topology>
    </subcellularLocation>
    <subcellularLocation>
        <location evidence="1">Membrane</location>
        <topology evidence="1">Multi-pass membrane protein</topology>
    </subcellularLocation>
</comment>
<accession>A0ABU9B9L5</accession>
<feature type="transmembrane region" description="Helical" evidence="8">
    <location>
        <begin position="112"/>
        <end position="130"/>
    </location>
</feature>
<evidence type="ECO:0000313" key="11">
    <source>
        <dbReference type="EMBL" id="MEK8026421.1"/>
    </source>
</evidence>
<feature type="transmembrane region" description="Helical" evidence="8">
    <location>
        <begin position="458"/>
        <end position="480"/>
    </location>
</feature>
<proteinExistence type="inferred from homology"/>
<feature type="transmembrane region" description="Helical" evidence="8">
    <location>
        <begin position="325"/>
        <end position="345"/>
    </location>
</feature>